<feature type="transmembrane region" description="Helical" evidence="8">
    <location>
        <begin position="369"/>
        <end position="389"/>
    </location>
</feature>
<feature type="transmembrane region" description="Helical" evidence="8">
    <location>
        <begin position="142"/>
        <end position="160"/>
    </location>
</feature>
<protein>
    <submittedName>
        <fullName evidence="10">EmrB/QacA subfamily drug resistance transporter</fullName>
    </submittedName>
</protein>
<dbReference type="PANTHER" id="PTHR23501">
    <property type="entry name" value="MAJOR FACILITATOR SUPERFAMILY"/>
    <property type="match status" value="1"/>
</dbReference>
<dbReference type="NCBIfam" id="TIGR00711">
    <property type="entry name" value="efflux_EmrB"/>
    <property type="match status" value="1"/>
</dbReference>
<dbReference type="InterPro" id="IPR011701">
    <property type="entry name" value="MFS"/>
</dbReference>
<dbReference type="AlphaFoldDB" id="A0A4V2S6F3"/>
<evidence type="ECO:0000313" key="11">
    <source>
        <dbReference type="Proteomes" id="UP000295680"/>
    </source>
</evidence>
<name>A0A4V2S6F3_9PSEU</name>
<gene>
    <name evidence="10" type="ORF">EV192_107253</name>
</gene>
<accession>A0A4V2S6F3</accession>
<feature type="transmembrane region" description="Helical" evidence="8">
    <location>
        <begin position="18"/>
        <end position="41"/>
    </location>
</feature>
<dbReference type="CDD" id="cd17502">
    <property type="entry name" value="MFS_Azr1_MDR_like"/>
    <property type="match status" value="1"/>
</dbReference>
<feature type="transmembrane region" description="Helical" evidence="8">
    <location>
        <begin position="410"/>
        <end position="429"/>
    </location>
</feature>
<keyword evidence="3" id="KW-0813">Transport</keyword>
<proteinExistence type="inferred from homology"/>
<comment type="subcellular location">
    <subcellularLocation>
        <location evidence="1">Cell membrane</location>
        <topology evidence="1">Multi-pass membrane protein</topology>
    </subcellularLocation>
</comment>
<keyword evidence="6 8" id="KW-1133">Transmembrane helix</keyword>
<evidence type="ECO:0000259" key="9">
    <source>
        <dbReference type="PROSITE" id="PS50850"/>
    </source>
</evidence>
<dbReference type="FunFam" id="1.20.1720.10:FF:000004">
    <property type="entry name" value="EmrB/QacA family drug resistance transporter"/>
    <property type="match status" value="1"/>
</dbReference>
<feature type="transmembrane region" description="Helical" evidence="8">
    <location>
        <begin position="84"/>
        <end position="103"/>
    </location>
</feature>
<feature type="transmembrane region" description="Helical" evidence="8">
    <location>
        <begin position="237"/>
        <end position="254"/>
    </location>
</feature>
<evidence type="ECO:0000256" key="3">
    <source>
        <dbReference type="ARBA" id="ARBA00022448"/>
    </source>
</evidence>
<comment type="similarity">
    <text evidence="2">Belongs to the major facilitator superfamily. TCR/Tet family.</text>
</comment>
<keyword evidence="7 8" id="KW-0472">Membrane</keyword>
<dbReference type="Proteomes" id="UP000295680">
    <property type="component" value="Unassembled WGS sequence"/>
</dbReference>
<feature type="transmembrane region" description="Helical" evidence="8">
    <location>
        <begin position="172"/>
        <end position="194"/>
    </location>
</feature>
<evidence type="ECO:0000256" key="8">
    <source>
        <dbReference type="SAM" id="Phobius"/>
    </source>
</evidence>
<feature type="transmembrane region" description="Helical" evidence="8">
    <location>
        <begin position="304"/>
        <end position="325"/>
    </location>
</feature>
<evidence type="ECO:0000256" key="5">
    <source>
        <dbReference type="ARBA" id="ARBA00022692"/>
    </source>
</evidence>
<feature type="transmembrane region" description="Helical" evidence="8">
    <location>
        <begin position="206"/>
        <end position="225"/>
    </location>
</feature>
<dbReference type="PANTHER" id="PTHR23501:SF197">
    <property type="entry name" value="COMD"/>
    <property type="match status" value="1"/>
</dbReference>
<dbReference type="Pfam" id="PF07690">
    <property type="entry name" value="MFS_1"/>
    <property type="match status" value="1"/>
</dbReference>
<dbReference type="PRINTS" id="PR01036">
    <property type="entry name" value="TCRTETB"/>
</dbReference>
<evidence type="ECO:0000256" key="2">
    <source>
        <dbReference type="ARBA" id="ARBA00007520"/>
    </source>
</evidence>
<keyword evidence="11" id="KW-1185">Reference proteome</keyword>
<feature type="domain" description="Major facilitator superfamily (MFS) profile" evidence="9">
    <location>
        <begin position="19"/>
        <end position="504"/>
    </location>
</feature>
<feature type="transmembrane region" description="Helical" evidence="8">
    <location>
        <begin position="53"/>
        <end position="72"/>
    </location>
</feature>
<dbReference type="EMBL" id="SLWS01000007">
    <property type="protein sequence ID" value="TCO55830.1"/>
    <property type="molecule type" value="Genomic_DNA"/>
</dbReference>
<dbReference type="RefSeq" id="WP_243727204.1">
    <property type="nucleotide sequence ID" value="NZ_SLWS01000007.1"/>
</dbReference>
<dbReference type="SUPFAM" id="SSF103473">
    <property type="entry name" value="MFS general substrate transporter"/>
    <property type="match status" value="1"/>
</dbReference>
<reference evidence="10 11" key="1">
    <citation type="submission" date="2019-03" db="EMBL/GenBank/DDBJ databases">
        <title>Genomic Encyclopedia of Type Strains, Phase IV (KMG-IV): sequencing the most valuable type-strain genomes for metagenomic binning, comparative biology and taxonomic classification.</title>
        <authorList>
            <person name="Goeker M."/>
        </authorList>
    </citation>
    <scope>NUCLEOTIDE SEQUENCE [LARGE SCALE GENOMIC DNA]</scope>
    <source>
        <strain evidence="10 11">DSM 45934</strain>
    </source>
</reference>
<dbReference type="InterPro" id="IPR036259">
    <property type="entry name" value="MFS_trans_sf"/>
</dbReference>
<feature type="transmembrane region" description="Helical" evidence="8">
    <location>
        <begin position="480"/>
        <end position="499"/>
    </location>
</feature>
<organism evidence="10 11">
    <name type="scientific">Actinocrispum wychmicini</name>
    <dbReference type="NCBI Taxonomy" id="1213861"/>
    <lineage>
        <taxon>Bacteria</taxon>
        <taxon>Bacillati</taxon>
        <taxon>Actinomycetota</taxon>
        <taxon>Actinomycetes</taxon>
        <taxon>Pseudonocardiales</taxon>
        <taxon>Pseudonocardiaceae</taxon>
        <taxon>Actinocrispum</taxon>
    </lineage>
</organism>
<evidence type="ECO:0000313" key="10">
    <source>
        <dbReference type="EMBL" id="TCO55830.1"/>
    </source>
</evidence>
<dbReference type="Gene3D" id="1.20.1720.10">
    <property type="entry name" value="Multidrug resistance protein D"/>
    <property type="match status" value="1"/>
</dbReference>
<feature type="transmembrane region" description="Helical" evidence="8">
    <location>
        <begin position="109"/>
        <end position="130"/>
    </location>
</feature>
<feature type="transmembrane region" description="Helical" evidence="8">
    <location>
        <begin position="337"/>
        <end position="357"/>
    </location>
</feature>
<dbReference type="GO" id="GO:0022857">
    <property type="term" value="F:transmembrane transporter activity"/>
    <property type="evidence" value="ECO:0007669"/>
    <property type="project" value="InterPro"/>
</dbReference>
<feature type="transmembrane region" description="Helical" evidence="8">
    <location>
        <begin position="275"/>
        <end position="298"/>
    </location>
</feature>
<dbReference type="Gene3D" id="1.20.1250.20">
    <property type="entry name" value="MFS general substrate transporter like domains"/>
    <property type="match status" value="1"/>
</dbReference>
<keyword evidence="5 8" id="KW-0812">Transmembrane</keyword>
<evidence type="ECO:0000256" key="1">
    <source>
        <dbReference type="ARBA" id="ARBA00004651"/>
    </source>
</evidence>
<dbReference type="InterPro" id="IPR020846">
    <property type="entry name" value="MFS_dom"/>
</dbReference>
<evidence type="ECO:0000256" key="7">
    <source>
        <dbReference type="ARBA" id="ARBA00023136"/>
    </source>
</evidence>
<evidence type="ECO:0000256" key="6">
    <source>
        <dbReference type="ARBA" id="ARBA00022989"/>
    </source>
</evidence>
<comment type="caution">
    <text evidence="10">The sequence shown here is derived from an EMBL/GenBank/DDBJ whole genome shotgun (WGS) entry which is preliminary data.</text>
</comment>
<dbReference type="InterPro" id="IPR004638">
    <property type="entry name" value="EmrB-like"/>
</dbReference>
<keyword evidence="4" id="KW-1003">Cell membrane</keyword>
<dbReference type="PROSITE" id="PS50850">
    <property type="entry name" value="MFS"/>
    <property type="match status" value="1"/>
</dbReference>
<evidence type="ECO:0000256" key="4">
    <source>
        <dbReference type="ARBA" id="ARBA00022475"/>
    </source>
</evidence>
<dbReference type="GO" id="GO:0005886">
    <property type="term" value="C:plasma membrane"/>
    <property type="evidence" value="ECO:0007669"/>
    <property type="project" value="UniProtKB-SubCell"/>
</dbReference>
<sequence length="505" mass="51789">MTDTREAAPVATGSRLHLVFGALMLAMLMAALDQTIVATALPRIVGDLGGLSYLSWVVTAYLLAATASTPLWGKLGDIYGRKGIFLGLIVIFLVGSAFSGIAGNIGELIAARAVQGLGGGGLIVVTQAIIADLVSPERRGRYQGVLGGVFGVASVAGPLLGGYFTDNLSWRWVFYINLPIGLVALVLAGVFLNLPRGRQDRPRVDYLGMALLAAGVVCLVLITSLGGTTFPWVSPEIIGLGVASIVLLTAFVMVERRAVDPVLPPALARMPVFALASGIGFLIGFAQFAVLSFLPLFLQVVNGASATASGLLLLPMIIGMIITSVASGQVISRTGRYAVFPIVGTAMVAAGAFLLSTMNSGTSTGLASAYQFLFGLGLGLVSQVLVIAVQNNVRRDDLGAATSGATFFRSIGGSFGVAVFGSLLTSLLATNLTDLATAGRLSTADVATAAAAKNSPTALQALAAPVRDLVTGAYAQSLDTLFLIAAPVAFAGFLLACFLRDGSSS</sequence>